<organism evidence="1 2">
    <name type="scientific">Trifolium pratense</name>
    <name type="common">Red clover</name>
    <dbReference type="NCBI Taxonomy" id="57577"/>
    <lineage>
        <taxon>Eukaryota</taxon>
        <taxon>Viridiplantae</taxon>
        <taxon>Streptophyta</taxon>
        <taxon>Embryophyta</taxon>
        <taxon>Tracheophyta</taxon>
        <taxon>Spermatophyta</taxon>
        <taxon>Magnoliopsida</taxon>
        <taxon>eudicotyledons</taxon>
        <taxon>Gunneridae</taxon>
        <taxon>Pentapetalae</taxon>
        <taxon>rosids</taxon>
        <taxon>fabids</taxon>
        <taxon>Fabales</taxon>
        <taxon>Fabaceae</taxon>
        <taxon>Papilionoideae</taxon>
        <taxon>50 kb inversion clade</taxon>
        <taxon>NPAAA clade</taxon>
        <taxon>Hologalegina</taxon>
        <taxon>IRL clade</taxon>
        <taxon>Trifolieae</taxon>
        <taxon>Trifolium</taxon>
    </lineage>
</organism>
<evidence type="ECO:0000313" key="2">
    <source>
        <dbReference type="Proteomes" id="UP000236291"/>
    </source>
</evidence>
<dbReference type="Proteomes" id="UP000236291">
    <property type="component" value="Unassembled WGS sequence"/>
</dbReference>
<dbReference type="EMBL" id="ASHM01136671">
    <property type="protein sequence ID" value="PNX60427.1"/>
    <property type="molecule type" value="Genomic_DNA"/>
</dbReference>
<protein>
    <submittedName>
        <fullName evidence="1">Uncharacterized protein</fullName>
    </submittedName>
</protein>
<proteinExistence type="predicted"/>
<accession>A0A2K3K2A3</accession>
<sequence length="55" mass="6171">MAGENNARNVMSNYLKIIDPEEVTEGFQAVNPATLEVTKMVVKELKRNQFKGDDS</sequence>
<name>A0A2K3K2A3_TRIPR</name>
<evidence type="ECO:0000313" key="1">
    <source>
        <dbReference type="EMBL" id="PNX60427.1"/>
    </source>
</evidence>
<reference evidence="1 2" key="2">
    <citation type="journal article" date="2017" name="Front. Plant Sci.">
        <title>Gene Classification and Mining of Molecular Markers Useful in Red Clover (Trifolium pratense) Breeding.</title>
        <authorList>
            <person name="Istvanek J."/>
            <person name="Dluhosova J."/>
            <person name="Dluhos P."/>
            <person name="Patkova L."/>
            <person name="Nedelnik J."/>
            <person name="Repkova J."/>
        </authorList>
    </citation>
    <scope>NUCLEOTIDE SEQUENCE [LARGE SCALE GENOMIC DNA]</scope>
    <source>
        <strain evidence="2">cv. Tatra</strain>
        <tissue evidence="1">Young leaves</tissue>
    </source>
</reference>
<reference evidence="1 2" key="1">
    <citation type="journal article" date="2014" name="Am. J. Bot.">
        <title>Genome assembly and annotation for red clover (Trifolium pratense; Fabaceae).</title>
        <authorList>
            <person name="Istvanek J."/>
            <person name="Jaros M."/>
            <person name="Krenek A."/>
            <person name="Repkova J."/>
        </authorList>
    </citation>
    <scope>NUCLEOTIDE SEQUENCE [LARGE SCALE GENOMIC DNA]</scope>
    <source>
        <strain evidence="2">cv. Tatra</strain>
        <tissue evidence="1">Young leaves</tissue>
    </source>
</reference>
<gene>
    <name evidence="1" type="ORF">L195_g060176</name>
</gene>
<dbReference type="AlphaFoldDB" id="A0A2K3K2A3"/>
<comment type="caution">
    <text evidence="1">The sequence shown here is derived from an EMBL/GenBank/DDBJ whole genome shotgun (WGS) entry which is preliminary data.</text>
</comment>